<evidence type="ECO:0000313" key="4">
    <source>
        <dbReference type="Proteomes" id="UP001500908"/>
    </source>
</evidence>
<dbReference type="CDD" id="cd05233">
    <property type="entry name" value="SDR_c"/>
    <property type="match status" value="1"/>
</dbReference>
<dbReference type="Proteomes" id="UP001500908">
    <property type="component" value="Unassembled WGS sequence"/>
</dbReference>
<dbReference type="EMBL" id="BAABDD010000006">
    <property type="protein sequence ID" value="GAA3738208.1"/>
    <property type="molecule type" value="Genomic_DNA"/>
</dbReference>
<proteinExistence type="inferred from homology"/>
<evidence type="ECO:0000313" key="3">
    <source>
        <dbReference type="EMBL" id="GAA3738208.1"/>
    </source>
</evidence>
<gene>
    <name evidence="3" type="ORF">GCM10022402_17640</name>
</gene>
<dbReference type="PANTHER" id="PTHR42760:SF133">
    <property type="entry name" value="3-OXOACYL-[ACYL-CARRIER-PROTEIN] REDUCTASE"/>
    <property type="match status" value="1"/>
</dbReference>
<keyword evidence="4" id="KW-1185">Reference proteome</keyword>
<dbReference type="Gene3D" id="3.40.50.720">
    <property type="entry name" value="NAD(P)-binding Rossmann-like Domain"/>
    <property type="match status" value="1"/>
</dbReference>
<dbReference type="RefSeq" id="WP_344969394.1">
    <property type="nucleotide sequence ID" value="NZ_BAABDD010000006.1"/>
</dbReference>
<evidence type="ECO:0000256" key="2">
    <source>
        <dbReference type="ARBA" id="ARBA00023002"/>
    </source>
</evidence>
<dbReference type="Pfam" id="PF13561">
    <property type="entry name" value="adh_short_C2"/>
    <property type="match status" value="1"/>
</dbReference>
<dbReference type="PRINTS" id="PR00081">
    <property type="entry name" value="GDHRDH"/>
</dbReference>
<dbReference type="SUPFAM" id="SSF51735">
    <property type="entry name" value="NAD(P)-binding Rossmann-fold domains"/>
    <property type="match status" value="1"/>
</dbReference>
<dbReference type="PROSITE" id="PS00061">
    <property type="entry name" value="ADH_SHORT"/>
    <property type="match status" value="1"/>
</dbReference>
<evidence type="ECO:0000256" key="1">
    <source>
        <dbReference type="ARBA" id="ARBA00006484"/>
    </source>
</evidence>
<comment type="similarity">
    <text evidence="1">Belongs to the short-chain dehydrogenases/reductases (SDR) family.</text>
</comment>
<dbReference type="InterPro" id="IPR002347">
    <property type="entry name" value="SDR_fam"/>
</dbReference>
<dbReference type="PANTHER" id="PTHR42760">
    <property type="entry name" value="SHORT-CHAIN DEHYDROGENASES/REDUCTASES FAMILY MEMBER"/>
    <property type="match status" value="1"/>
</dbReference>
<dbReference type="PRINTS" id="PR00080">
    <property type="entry name" value="SDRFAMILY"/>
</dbReference>
<comment type="caution">
    <text evidence="3">The sequence shown here is derived from an EMBL/GenBank/DDBJ whole genome shotgun (WGS) entry which is preliminary data.</text>
</comment>
<accession>A0ABP7FEZ9</accession>
<keyword evidence="2" id="KW-0560">Oxidoreductase</keyword>
<dbReference type="InterPro" id="IPR036291">
    <property type="entry name" value="NAD(P)-bd_dom_sf"/>
</dbReference>
<name>A0ABP7FEZ9_9ACTN</name>
<organism evidence="3 4">
    <name type="scientific">Salinactinospora qingdaonensis</name>
    <dbReference type="NCBI Taxonomy" id="702744"/>
    <lineage>
        <taxon>Bacteria</taxon>
        <taxon>Bacillati</taxon>
        <taxon>Actinomycetota</taxon>
        <taxon>Actinomycetes</taxon>
        <taxon>Streptosporangiales</taxon>
        <taxon>Nocardiopsidaceae</taxon>
        <taxon>Salinactinospora</taxon>
    </lineage>
</organism>
<dbReference type="InterPro" id="IPR020904">
    <property type="entry name" value="Sc_DH/Rdtase_CS"/>
</dbReference>
<protein>
    <submittedName>
        <fullName evidence="3">SDR family oxidoreductase</fullName>
    </submittedName>
</protein>
<sequence>MTDDSERVALVTGAGRGIGRSAAIALAASGAHVIINDLTEDTAAKETAEGIRALGRKAVIVPADVAEPDSAGVMVDAAVANFGRLDVLVTSQAHSVREPVLTASPEGVKRTIDVMQLGVFYACQQAARQMDRQSPIGESRGKIIIVSSVRAFLPIGGSAAYNMAKAAVNHFGRTLAAELTSRRINVNMVNPGWIDTPGERGHYTEAEIHAAGAATVPWGRLGHPRDVAAAVRFLASPQADYITGSELTVDGGFTLGKDHYEGLDEAAEAADPALGEATVPSQAEPT</sequence>
<reference evidence="4" key="1">
    <citation type="journal article" date="2019" name="Int. J. Syst. Evol. Microbiol.">
        <title>The Global Catalogue of Microorganisms (GCM) 10K type strain sequencing project: providing services to taxonomists for standard genome sequencing and annotation.</title>
        <authorList>
            <consortium name="The Broad Institute Genomics Platform"/>
            <consortium name="The Broad Institute Genome Sequencing Center for Infectious Disease"/>
            <person name="Wu L."/>
            <person name="Ma J."/>
        </authorList>
    </citation>
    <scope>NUCLEOTIDE SEQUENCE [LARGE SCALE GENOMIC DNA]</scope>
    <source>
        <strain evidence="4">JCM 17137</strain>
    </source>
</reference>